<comment type="catalytic activity">
    <reaction evidence="1">
        <text>3'-dephospho-CoA + ATP = 2'-(5''-triphospho-alpha-D-ribosyl)-3'-dephospho-CoA + adenine</text>
        <dbReference type="Rhea" id="RHEA:15117"/>
        <dbReference type="ChEBI" id="CHEBI:16708"/>
        <dbReference type="ChEBI" id="CHEBI:30616"/>
        <dbReference type="ChEBI" id="CHEBI:57328"/>
        <dbReference type="ChEBI" id="CHEBI:61378"/>
        <dbReference type="EC" id="2.4.2.52"/>
    </reaction>
</comment>
<evidence type="ECO:0000256" key="3">
    <source>
        <dbReference type="ARBA" id="ARBA00022695"/>
    </source>
</evidence>
<evidence type="ECO:0000256" key="2">
    <source>
        <dbReference type="ARBA" id="ARBA00022679"/>
    </source>
</evidence>
<dbReference type="InterPro" id="IPR002736">
    <property type="entry name" value="CitG"/>
</dbReference>
<dbReference type="OrthoDB" id="114886at2"/>
<dbReference type="Pfam" id="PF03802">
    <property type="entry name" value="CitX"/>
    <property type="match status" value="1"/>
</dbReference>
<name>A0A434AYL9_9BACT</name>
<comment type="caution">
    <text evidence="7">The sequence shown here is derived from an EMBL/GenBank/DDBJ whole genome shotgun (WGS) entry which is preliminary data.</text>
</comment>
<keyword evidence="2" id="KW-0808">Transferase</keyword>
<evidence type="ECO:0000256" key="5">
    <source>
        <dbReference type="ARBA" id="ARBA00022840"/>
    </source>
</evidence>
<evidence type="ECO:0000256" key="1">
    <source>
        <dbReference type="ARBA" id="ARBA00001210"/>
    </source>
</evidence>
<dbReference type="GO" id="GO:0051191">
    <property type="term" value="P:prosthetic group biosynthetic process"/>
    <property type="evidence" value="ECO:0007669"/>
    <property type="project" value="InterPro"/>
</dbReference>
<keyword evidence="4" id="KW-0547">Nucleotide-binding</keyword>
<dbReference type="PANTHER" id="PTHR30201">
    <property type="entry name" value="TRIPHOSPHORIBOSYL-DEPHOSPHO-COA SYNTHASE"/>
    <property type="match status" value="1"/>
</dbReference>
<evidence type="ECO:0000313" key="8">
    <source>
        <dbReference type="Proteomes" id="UP000282985"/>
    </source>
</evidence>
<keyword evidence="8" id="KW-1185">Reference proteome</keyword>
<keyword evidence="5" id="KW-0067">ATP-binding</keyword>
<keyword evidence="3" id="KW-0548">Nucleotidyltransferase</keyword>
<dbReference type="PANTHER" id="PTHR30201:SF2">
    <property type="entry name" value="2-(5''-TRIPHOSPHORIBOSYL)-3'-DEPHOSPHOCOENZYME-A SYNTHASE"/>
    <property type="match status" value="1"/>
</dbReference>
<dbReference type="EMBL" id="RJJX01000002">
    <property type="protein sequence ID" value="RUT79584.1"/>
    <property type="molecule type" value="Genomic_DNA"/>
</dbReference>
<protein>
    <recommendedName>
        <fullName evidence="9">Triphosphoribosyl-dephospho-CoA synthase</fullName>
    </recommendedName>
</protein>
<evidence type="ECO:0000313" key="7">
    <source>
        <dbReference type="EMBL" id="RUT79584.1"/>
    </source>
</evidence>
<dbReference type="AlphaFoldDB" id="A0A434AYL9"/>
<dbReference type="RefSeq" id="WP_127342405.1">
    <property type="nucleotide sequence ID" value="NZ_RJJX01000002.1"/>
</dbReference>
<dbReference type="Pfam" id="PF01874">
    <property type="entry name" value="CitG"/>
    <property type="match status" value="1"/>
</dbReference>
<gene>
    <name evidence="7" type="ORF">DLK05_02515</name>
</gene>
<evidence type="ECO:0008006" key="9">
    <source>
        <dbReference type="Google" id="ProtNLM"/>
    </source>
</evidence>
<evidence type="ECO:0000256" key="4">
    <source>
        <dbReference type="ARBA" id="ARBA00022741"/>
    </source>
</evidence>
<reference evidence="7 8" key="1">
    <citation type="submission" date="2018-11" db="EMBL/GenBank/DDBJ databases">
        <title>Parancylomarina longa gen. nov., sp. nov., isolated from sediments of southern Okinawa.</title>
        <authorList>
            <person name="Fu T."/>
        </authorList>
    </citation>
    <scope>NUCLEOTIDE SEQUENCE [LARGE SCALE GENOMIC DNA]</scope>
    <source>
        <strain evidence="7 8">T3-2 S1-C</strain>
    </source>
</reference>
<dbReference type="InterPro" id="IPR005551">
    <property type="entry name" value="CitX"/>
</dbReference>
<proteinExistence type="predicted"/>
<comment type="catalytic activity">
    <reaction evidence="6">
        <text>apo-[citrate lyase ACP] + 2'-(5''-triphospho-alpha-D-ribosyl)-3'-dephospho-CoA = holo-[citrate lyase ACP] + diphosphate</text>
        <dbReference type="Rhea" id="RHEA:16333"/>
        <dbReference type="Rhea" id="RHEA-COMP:10157"/>
        <dbReference type="Rhea" id="RHEA-COMP:10158"/>
        <dbReference type="ChEBI" id="CHEBI:29999"/>
        <dbReference type="ChEBI" id="CHEBI:33019"/>
        <dbReference type="ChEBI" id="CHEBI:61378"/>
        <dbReference type="ChEBI" id="CHEBI:82683"/>
        <dbReference type="EC" id="2.7.7.61"/>
    </reaction>
</comment>
<sequence length="465" mass="52966">MDTVLQNILEAKEQRAKARQKFADQGNASLSFSLNIPGYPKSNSLFKHFFDSCLNDLKIFLLSYRINICEEEEINHEDCAGEFYLTPVLLEGNEATDIKRITEIFEEEHPLGRLIDVDITDQKGNPVSSGKAKACYYCNSHPAVYCMRNQAHDLNELRQKISKDINLYWKEKEKERISKDIAAEGLKALLHEVALTPKPGLVDRVSNGSHTDMDFGTFLNSSAVLSVYFKEIVDFGYTFSGEHLSDALPKLRQVGIRMEQDMFIETNGVNTHKGAIFLLGFSLFISAYLIAQGNFSYQKFVEIIKDLNGNLVDRELVRRMYPNQKTHGEECFDKFGEKGKGIRGEIQDGLPTVFKYALPVLRGSFDKVEVLTDKILQKGLTLALLSIMANNDDSNILYRKGENILEELKEKSHQAYITREIRFFELKYQELIEYCQVNHISPGGSADLLAVSLFLYKINRRYGKS</sequence>
<evidence type="ECO:0000256" key="6">
    <source>
        <dbReference type="ARBA" id="ARBA00048574"/>
    </source>
</evidence>
<dbReference type="GO" id="GO:0046917">
    <property type="term" value="F:triphosphoribosyl-dephospho-CoA synthase activity"/>
    <property type="evidence" value="ECO:0007669"/>
    <property type="project" value="UniProtKB-EC"/>
</dbReference>
<dbReference type="Proteomes" id="UP000282985">
    <property type="component" value="Unassembled WGS sequence"/>
</dbReference>
<dbReference type="GO" id="GO:0050519">
    <property type="term" value="F:holo-citrate lyase synthase activity"/>
    <property type="evidence" value="ECO:0007669"/>
    <property type="project" value="UniProtKB-EC"/>
</dbReference>
<dbReference type="Gene3D" id="1.10.4200.10">
    <property type="entry name" value="Triphosphoribosyl-dephospho-CoA protein"/>
    <property type="match status" value="1"/>
</dbReference>
<organism evidence="7 8">
    <name type="scientific">Ancylomarina longa</name>
    <dbReference type="NCBI Taxonomy" id="2487017"/>
    <lineage>
        <taxon>Bacteria</taxon>
        <taxon>Pseudomonadati</taxon>
        <taxon>Bacteroidota</taxon>
        <taxon>Bacteroidia</taxon>
        <taxon>Marinilabiliales</taxon>
        <taxon>Marinifilaceae</taxon>
        <taxon>Ancylomarina</taxon>
    </lineage>
</organism>
<accession>A0A434AYL9</accession>
<dbReference type="GO" id="GO:0005524">
    <property type="term" value="F:ATP binding"/>
    <property type="evidence" value="ECO:0007669"/>
    <property type="project" value="UniProtKB-KW"/>
</dbReference>